<dbReference type="AlphaFoldDB" id="A0A1A9EZV3"/>
<feature type="transmembrane region" description="Helical" evidence="1">
    <location>
        <begin position="234"/>
        <end position="256"/>
    </location>
</feature>
<keyword evidence="1" id="KW-0472">Membrane</keyword>
<gene>
    <name evidence="2" type="ORF">A8C75_11630</name>
</gene>
<keyword evidence="3" id="KW-1185">Reference proteome</keyword>
<keyword evidence="1" id="KW-1133">Transmembrane helix</keyword>
<keyword evidence="1" id="KW-0812">Transmembrane</keyword>
<evidence type="ECO:0000313" key="2">
    <source>
        <dbReference type="EMBL" id="ANG63059.1"/>
    </source>
</evidence>
<sequence>MRCTRRIISEINWMFVPFRNFRNAERDFAAMQDENEDVKSRQVRYLCRCLEAIEKEFCKGNEPLAAFYRECLSYLGSHDKLQSGDLAACDKHTHEDKKLTTKAYRARLEKLSQELQSKGSRLRPLLRDFNLTRQPILSCVVGQGNGNQSYYQLTVENEGEGTQSGAQQDNTLPLATYPDTAAEVPTQHNEKSKPEAPTMDPGLIYYRTNEISRAPWYLRVADPLFRTQLNRMRFAASLMAMYFLVLPGLIVYLFLLKQHTNMTLFLFAGFLALYLFTYAPSTNLLRLFTRKIVLLDAIRLPVSSICISEITKIPAEDDRPANVERSLSVVTVAADCPVCFQLYGVRDSVLLEQKGLLNSWIYGACTNNPMMHRFTFDKDLMTGLPISPKAPGHLHL</sequence>
<dbReference type="KEGG" id="mars:A8C75_11630"/>
<name>A0A1A9EZV3_9GAMM</name>
<evidence type="ECO:0000313" key="3">
    <source>
        <dbReference type="Proteomes" id="UP000078070"/>
    </source>
</evidence>
<dbReference type="Proteomes" id="UP000078070">
    <property type="component" value="Chromosome"/>
</dbReference>
<protein>
    <submittedName>
        <fullName evidence="2">Uncharacterized protein</fullName>
    </submittedName>
</protein>
<accession>A0A1A9EZV3</accession>
<dbReference type="EMBL" id="CP015839">
    <property type="protein sequence ID" value="ANG63059.1"/>
    <property type="molecule type" value="Genomic_DNA"/>
</dbReference>
<proteinExistence type="predicted"/>
<organism evidence="2 3">
    <name type="scientific">Marinobacterium aestuarii</name>
    <dbReference type="NCBI Taxonomy" id="1821621"/>
    <lineage>
        <taxon>Bacteria</taxon>
        <taxon>Pseudomonadati</taxon>
        <taxon>Pseudomonadota</taxon>
        <taxon>Gammaproteobacteria</taxon>
        <taxon>Oceanospirillales</taxon>
        <taxon>Oceanospirillaceae</taxon>
        <taxon>Marinobacterium</taxon>
    </lineage>
</organism>
<evidence type="ECO:0000256" key="1">
    <source>
        <dbReference type="SAM" id="Phobius"/>
    </source>
</evidence>
<feature type="transmembrane region" description="Helical" evidence="1">
    <location>
        <begin position="262"/>
        <end position="281"/>
    </location>
</feature>
<reference evidence="3" key="1">
    <citation type="submission" date="2016-05" db="EMBL/GenBank/DDBJ databases">
        <authorList>
            <person name="Baek K."/>
            <person name="Yang S.-J."/>
        </authorList>
    </citation>
    <scope>NUCLEOTIDE SEQUENCE [LARGE SCALE GENOMIC DNA]</scope>
    <source>
        <strain evidence="3">ST58-10</strain>
    </source>
</reference>
<reference evidence="2 3" key="2">
    <citation type="journal article" date="2018" name="Int. J. Syst. Evol. Microbiol.">
        <title>Marinobacterium aestuarii sp. nov., a benzene-degrading marine bacterium isolated from estuary sediment.</title>
        <authorList>
            <person name="Bae S.S."/>
            <person name="Jung J."/>
            <person name="Chung D."/>
            <person name="Baek K."/>
        </authorList>
    </citation>
    <scope>NUCLEOTIDE SEQUENCE [LARGE SCALE GENOMIC DNA]</scope>
    <source>
        <strain evidence="2 3">ST58-10</strain>
    </source>
</reference>